<feature type="compositionally biased region" description="Low complexity" evidence="1">
    <location>
        <begin position="91"/>
        <end position="120"/>
    </location>
</feature>
<keyword evidence="4" id="KW-1185">Reference proteome</keyword>
<sequence>MESMPQLLDNVRTLARSRCLPSHVSAGIVIFALAYSSGSAAQSPSASARANPTSSASTTPISSHPPAAQAASGVAASAASSALPQLKTPTIPASSGAPASATGNPNGSASGSSSPSSGTSVGMEEQLGKSYGWIVASLLALLSLLVSAFAVLLSILTIWRNWSIARVNIVASCHKTYGEIFSELFQLRETYRLQGPVQAAQAANQQPPMPLPVIKSRAQSLFIKLWNLQHEQYLYFREGLIPQPIFESWLMYRYADYHSVEYDFDGINYRWAWDTRKAEFDNQSNFVQFMDLAMDTAGIHANAPDAPARARGDAIQLYLQSTERNNLKRHWGRIVDFYNH</sequence>
<name>A0A7W8QDJ0_PARAM</name>
<dbReference type="RefSeq" id="WP_184132560.1">
    <property type="nucleotide sequence ID" value="NZ_JACHDD010000012.1"/>
</dbReference>
<keyword evidence="2" id="KW-0472">Membrane</keyword>
<organism evidence="3 4">
    <name type="scientific">Paraburkholderia atlantica</name>
    <dbReference type="NCBI Taxonomy" id="2654982"/>
    <lineage>
        <taxon>Bacteria</taxon>
        <taxon>Pseudomonadati</taxon>
        <taxon>Pseudomonadota</taxon>
        <taxon>Betaproteobacteria</taxon>
        <taxon>Burkholderiales</taxon>
        <taxon>Burkholderiaceae</taxon>
        <taxon>Paraburkholderia</taxon>
    </lineage>
</organism>
<keyword evidence="2" id="KW-0812">Transmembrane</keyword>
<gene>
    <name evidence="3" type="ORF">HDG40_006483</name>
</gene>
<accession>A0A7W8QDJ0</accession>
<feature type="transmembrane region" description="Helical" evidence="2">
    <location>
        <begin position="20"/>
        <end position="38"/>
    </location>
</feature>
<dbReference type="Proteomes" id="UP000592780">
    <property type="component" value="Unassembled WGS sequence"/>
</dbReference>
<evidence type="ECO:0000256" key="1">
    <source>
        <dbReference type="SAM" id="MobiDB-lite"/>
    </source>
</evidence>
<feature type="region of interest" description="Disordered" evidence="1">
    <location>
        <begin position="42"/>
        <end position="67"/>
    </location>
</feature>
<evidence type="ECO:0000256" key="2">
    <source>
        <dbReference type="SAM" id="Phobius"/>
    </source>
</evidence>
<feature type="region of interest" description="Disordered" evidence="1">
    <location>
        <begin position="91"/>
        <end position="121"/>
    </location>
</feature>
<keyword evidence="2" id="KW-1133">Transmembrane helix</keyword>
<evidence type="ECO:0000313" key="4">
    <source>
        <dbReference type="Proteomes" id="UP000592780"/>
    </source>
</evidence>
<evidence type="ECO:0000313" key="3">
    <source>
        <dbReference type="EMBL" id="MBB5428296.1"/>
    </source>
</evidence>
<proteinExistence type="predicted"/>
<dbReference type="EMBL" id="JACHDD010000012">
    <property type="protein sequence ID" value="MBB5428296.1"/>
    <property type="molecule type" value="Genomic_DNA"/>
</dbReference>
<dbReference type="AlphaFoldDB" id="A0A7W8QDJ0"/>
<feature type="transmembrane region" description="Helical" evidence="2">
    <location>
        <begin position="131"/>
        <end position="159"/>
    </location>
</feature>
<protein>
    <submittedName>
        <fullName evidence="3">Uncharacterized protein</fullName>
    </submittedName>
</protein>
<comment type="caution">
    <text evidence="3">The sequence shown here is derived from an EMBL/GenBank/DDBJ whole genome shotgun (WGS) entry which is preliminary data.</text>
</comment>
<reference evidence="3 4" key="1">
    <citation type="submission" date="2020-08" db="EMBL/GenBank/DDBJ databases">
        <title>Genomic Encyclopedia of Type Strains, Phase IV (KMG-V): Genome sequencing to study the core and pangenomes of soil and plant-associated prokaryotes.</title>
        <authorList>
            <person name="Whitman W."/>
        </authorList>
    </citation>
    <scope>NUCLEOTIDE SEQUENCE [LARGE SCALE GENOMIC DNA]</scope>
    <source>
        <strain evidence="3 4">JPY158</strain>
    </source>
</reference>